<keyword evidence="1" id="KW-0732">Signal</keyword>
<comment type="caution">
    <text evidence="2">The sequence shown here is derived from an EMBL/GenBank/DDBJ whole genome shotgun (WGS) entry which is preliminary data.</text>
</comment>
<accession>A0ABR4FDD6</accession>
<feature type="chain" id="PRO_5046656308" evidence="1">
    <location>
        <begin position="20"/>
        <end position="161"/>
    </location>
</feature>
<reference evidence="2 3" key="1">
    <citation type="submission" date="2024-03" db="EMBL/GenBank/DDBJ databases">
        <title>A high-quality draft genome sequence of Diaporthe vaccinii, a causative agent of upright dieback and viscid rot disease in cranberry plants.</title>
        <authorList>
            <person name="Sarrasin M."/>
            <person name="Lang B.F."/>
            <person name="Burger G."/>
        </authorList>
    </citation>
    <scope>NUCLEOTIDE SEQUENCE [LARGE SCALE GENOMIC DNA]</scope>
    <source>
        <strain evidence="2 3">IS7</strain>
    </source>
</reference>
<feature type="signal peptide" evidence="1">
    <location>
        <begin position="1"/>
        <end position="19"/>
    </location>
</feature>
<dbReference type="EMBL" id="JBAWTH010000003">
    <property type="protein sequence ID" value="KAL2292526.1"/>
    <property type="molecule type" value="Genomic_DNA"/>
</dbReference>
<sequence>MKLQIAALFAALGLHGALGAPRDEADVDISEGKDVSSFETYSHLSKRYFGGDPSTGEICPQTQGLFYKTSSGATFQIGCSVDTAGGILLAVYKDQSNVLACTQQCDSWNKSLSGKGRPCGSATYYKAPPNGVHNCYIRQTDASWVATAPIGNAESGFAWGC</sequence>
<protein>
    <submittedName>
        <fullName evidence="2">Uncharacterized protein</fullName>
    </submittedName>
</protein>
<evidence type="ECO:0000256" key="1">
    <source>
        <dbReference type="SAM" id="SignalP"/>
    </source>
</evidence>
<organism evidence="2 3">
    <name type="scientific">Diaporthe vaccinii</name>
    <dbReference type="NCBI Taxonomy" id="105482"/>
    <lineage>
        <taxon>Eukaryota</taxon>
        <taxon>Fungi</taxon>
        <taxon>Dikarya</taxon>
        <taxon>Ascomycota</taxon>
        <taxon>Pezizomycotina</taxon>
        <taxon>Sordariomycetes</taxon>
        <taxon>Sordariomycetidae</taxon>
        <taxon>Diaporthales</taxon>
        <taxon>Diaporthaceae</taxon>
        <taxon>Diaporthe</taxon>
        <taxon>Diaporthe eres species complex</taxon>
    </lineage>
</organism>
<keyword evidence="3" id="KW-1185">Reference proteome</keyword>
<dbReference type="Proteomes" id="UP001600888">
    <property type="component" value="Unassembled WGS sequence"/>
</dbReference>
<name>A0ABR4FDD6_9PEZI</name>
<gene>
    <name evidence="2" type="ORF">FJTKL_09484</name>
</gene>
<evidence type="ECO:0000313" key="3">
    <source>
        <dbReference type="Proteomes" id="UP001600888"/>
    </source>
</evidence>
<proteinExistence type="predicted"/>
<evidence type="ECO:0000313" key="2">
    <source>
        <dbReference type="EMBL" id="KAL2292526.1"/>
    </source>
</evidence>